<sequence>MNVSAIPHARLGIFCMLAGMFLISVNDMLIKSLSGGYPLHQLVMFRALVGLVFTLFLLRMEGAGACCAPGGRCCTCCGPCCSSLQTP</sequence>
<comment type="caution">
    <text evidence="2">The sequence shown here is derived from an EMBL/GenBank/DDBJ whole genome shotgun (WGS) entry which is preliminary data.</text>
</comment>
<keyword evidence="1" id="KW-1133">Transmembrane helix</keyword>
<protein>
    <recommendedName>
        <fullName evidence="4">EamA domain-containing protein</fullName>
    </recommendedName>
</protein>
<organism evidence="2 3">
    <name type="scientific">Sulfitobacter porphyrae</name>
    <dbReference type="NCBI Taxonomy" id="1246864"/>
    <lineage>
        <taxon>Bacteria</taxon>
        <taxon>Pseudomonadati</taxon>
        <taxon>Pseudomonadota</taxon>
        <taxon>Alphaproteobacteria</taxon>
        <taxon>Rhodobacterales</taxon>
        <taxon>Roseobacteraceae</taxon>
        <taxon>Sulfitobacter</taxon>
    </lineage>
</organism>
<feature type="transmembrane region" description="Helical" evidence="1">
    <location>
        <begin position="12"/>
        <end position="33"/>
    </location>
</feature>
<evidence type="ECO:0000313" key="2">
    <source>
        <dbReference type="EMBL" id="MFC6759968.1"/>
    </source>
</evidence>
<evidence type="ECO:0008006" key="4">
    <source>
        <dbReference type="Google" id="ProtNLM"/>
    </source>
</evidence>
<dbReference type="Proteomes" id="UP001596353">
    <property type="component" value="Unassembled WGS sequence"/>
</dbReference>
<keyword evidence="1" id="KW-0812">Transmembrane</keyword>
<keyword evidence="3" id="KW-1185">Reference proteome</keyword>
<evidence type="ECO:0000256" key="1">
    <source>
        <dbReference type="SAM" id="Phobius"/>
    </source>
</evidence>
<feature type="transmembrane region" description="Helical" evidence="1">
    <location>
        <begin position="39"/>
        <end position="58"/>
    </location>
</feature>
<name>A0ABW2B515_9RHOB</name>
<evidence type="ECO:0000313" key="3">
    <source>
        <dbReference type="Proteomes" id="UP001596353"/>
    </source>
</evidence>
<reference evidence="3" key="1">
    <citation type="journal article" date="2019" name="Int. J. Syst. Evol. Microbiol.">
        <title>The Global Catalogue of Microorganisms (GCM) 10K type strain sequencing project: providing services to taxonomists for standard genome sequencing and annotation.</title>
        <authorList>
            <consortium name="The Broad Institute Genomics Platform"/>
            <consortium name="The Broad Institute Genome Sequencing Center for Infectious Disease"/>
            <person name="Wu L."/>
            <person name="Ma J."/>
        </authorList>
    </citation>
    <scope>NUCLEOTIDE SEQUENCE [LARGE SCALE GENOMIC DNA]</scope>
    <source>
        <strain evidence="3">CCUG 66188</strain>
    </source>
</reference>
<gene>
    <name evidence="2" type="ORF">ACFQFQ_11450</name>
</gene>
<dbReference type="EMBL" id="JBHSWG010000001">
    <property type="protein sequence ID" value="MFC6759968.1"/>
    <property type="molecule type" value="Genomic_DNA"/>
</dbReference>
<proteinExistence type="predicted"/>
<keyword evidence="1" id="KW-0472">Membrane</keyword>
<accession>A0ABW2B515</accession>